<comment type="caution">
    <text evidence="10">The sequence shown here is derived from an EMBL/GenBank/DDBJ whole genome shotgun (WGS) entry which is preliminary data.</text>
</comment>
<evidence type="ECO:0000256" key="8">
    <source>
        <dbReference type="PIRSR" id="PIRSR613078-3"/>
    </source>
</evidence>
<dbReference type="AlphaFoldDB" id="A0A4V6MZ17"/>
<feature type="active site" description="Proton donor/acceptor" evidence="6">
    <location>
        <position position="190"/>
    </location>
</feature>
<dbReference type="GO" id="GO:0006094">
    <property type="term" value="P:gluconeogenesis"/>
    <property type="evidence" value="ECO:0007669"/>
    <property type="project" value="UniProtKB-KW"/>
</dbReference>
<dbReference type="GO" id="GO:0006096">
    <property type="term" value="P:glycolytic process"/>
    <property type="evidence" value="ECO:0007669"/>
    <property type="project" value="UniProtKB-KW"/>
</dbReference>
<feature type="binding site" evidence="7">
    <location>
        <position position="166"/>
    </location>
    <ligand>
        <name>substrate</name>
    </ligand>
</feature>
<protein>
    <recommendedName>
        <fullName evidence="2">phosphoglycerate mutase (2,3-diphosphoglycerate-dependent)</fullName>
        <ecNumber evidence="2">5.4.2.11</ecNumber>
    </recommendedName>
</protein>
<dbReference type="SMART" id="SM00855">
    <property type="entry name" value="PGAM"/>
    <property type="match status" value="1"/>
</dbReference>
<dbReference type="InterPro" id="IPR029033">
    <property type="entry name" value="His_PPase_superfam"/>
</dbReference>
<dbReference type="CDD" id="cd07067">
    <property type="entry name" value="HP_PGM_like"/>
    <property type="match status" value="1"/>
</dbReference>
<evidence type="ECO:0000256" key="2">
    <source>
        <dbReference type="ARBA" id="ARBA00012028"/>
    </source>
</evidence>
<proteinExistence type="inferred from homology"/>
<comment type="similarity">
    <text evidence="1">Belongs to the phosphoglycerate mutase family. BPG-dependent PGAM subfamily.</text>
</comment>
<evidence type="ECO:0000256" key="9">
    <source>
        <dbReference type="SAM" id="MobiDB-lite"/>
    </source>
</evidence>
<evidence type="ECO:0000313" key="11">
    <source>
        <dbReference type="Proteomes" id="UP000292781"/>
    </source>
</evidence>
<evidence type="ECO:0000256" key="1">
    <source>
        <dbReference type="ARBA" id="ARBA00006717"/>
    </source>
</evidence>
<name>A0A4V6MZ17_9HYPH</name>
<dbReference type="GO" id="GO:0004619">
    <property type="term" value="F:phosphoglycerate mutase activity"/>
    <property type="evidence" value="ECO:0007669"/>
    <property type="project" value="UniProtKB-EC"/>
</dbReference>
<keyword evidence="11" id="KW-1185">Reference proteome</keyword>
<feature type="compositionally biased region" description="Basic residues" evidence="9">
    <location>
        <begin position="1"/>
        <end position="14"/>
    </location>
</feature>
<dbReference type="OrthoDB" id="9781415at2"/>
<dbReference type="Gene3D" id="3.40.50.1240">
    <property type="entry name" value="Phosphoglycerate mutase-like"/>
    <property type="match status" value="1"/>
</dbReference>
<keyword evidence="5" id="KW-0413">Isomerase</keyword>
<reference evidence="10 11" key="1">
    <citation type="submission" date="2019-02" db="EMBL/GenBank/DDBJ databases">
        <title>Siculibacillus lacustris gen. nov., sp. nov., a new rosette-forming bacterium isolated from a freshwater crater lake (Lake St. Ana, Romania).</title>
        <authorList>
            <person name="Felfoldi T."/>
            <person name="Marton Z."/>
            <person name="Szabo A."/>
            <person name="Mentes A."/>
            <person name="Boka K."/>
            <person name="Marialigeti K."/>
            <person name="Mathe I."/>
            <person name="Koncz M."/>
            <person name="Schumann P."/>
            <person name="Toth E."/>
        </authorList>
    </citation>
    <scope>NUCLEOTIDE SEQUENCE [LARGE SCALE GENOMIC DNA]</scope>
    <source>
        <strain evidence="10 11">SA-279</strain>
    </source>
</reference>
<feature type="site" description="Transition state stabilizer" evidence="8">
    <location>
        <position position="257"/>
    </location>
</feature>
<evidence type="ECO:0000256" key="7">
    <source>
        <dbReference type="PIRSR" id="PIRSR613078-2"/>
    </source>
</evidence>
<feature type="region of interest" description="Disordered" evidence="9">
    <location>
        <begin position="1"/>
        <end position="26"/>
    </location>
</feature>
<keyword evidence="4" id="KW-0324">Glycolysis</keyword>
<dbReference type="InterPro" id="IPR005952">
    <property type="entry name" value="Phosphogly_mut1"/>
</dbReference>
<feature type="region of interest" description="Disordered" evidence="9">
    <location>
        <begin position="64"/>
        <end position="106"/>
    </location>
</feature>
<evidence type="ECO:0000256" key="6">
    <source>
        <dbReference type="PIRSR" id="PIRSR613078-1"/>
    </source>
</evidence>
<evidence type="ECO:0000256" key="3">
    <source>
        <dbReference type="ARBA" id="ARBA00022432"/>
    </source>
</evidence>
<evidence type="ECO:0000256" key="4">
    <source>
        <dbReference type="ARBA" id="ARBA00023152"/>
    </source>
</evidence>
<sequence>MRRSAPKSARRARAFRSPPDRTRRAAIPPGRRIASVRPRARRWGFAGGRGAFGVGARLAHVCVPSPRSRDGGVRRPCVRRSRRDSVDVSRTAPGPGGPTSIGQGKSMSRSVLLIRHGLIVEDGAPQFLGRTDLPMTEEGEAQVREIATVLADYPPLDAIFCSDLRRSKRTAELLTTGRRTPIFVSQRLREIDMGEWEGLPRRDVEVFRPDEYAARGRDLAHYRVPGGESFSDLAARVLPLWQTIVSGADTRVAIAGHAGVNRVILAHVLGMPLENIFRIAQRPGCVSLVEWTRDGPSVRFLDLPPGSRGF</sequence>
<accession>A0A4V6MZ17</accession>
<keyword evidence="3" id="KW-0312">Gluconeogenesis</keyword>
<evidence type="ECO:0000256" key="5">
    <source>
        <dbReference type="ARBA" id="ARBA00023235"/>
    </source>
</evidence>
<dbReference type="SUPFAM" id="SSF53254">
    <property type="entry name" value="Phosphoglycerate mutase-like"/>
    <property type="match status" value="1"/>
</dbReference>
<gene>
    <name evidence="10" type="ORF">EYW49_13590</name>
</gene>
<dbReference type="EC" id="5.4.2.11" evidence="2"/>
<feature type="active site" description="Tele-phosphohistidine intermediate" evidence="6">
    <location>
        <position position="116"/>
    </location>
</feature>
<dbReference type="EMBL" id="SJFN01000019">
    <property type="protein sequence ID" value="TBW36624.1"/>
    <property type="molecule type" value="Genomic_DNA"/>
</dbReference>
<dbReference type="Proteomes" id="UP000292781">
    <property type="component" value="Unassembled WGS sequence"/>
</dbReference>
<dbReference type="PANTHER" id="PTHR11931">
    <property type="entry name" value="PHOSPHOGLYCERATE MUTASE"/>
    <property type="match status" value="1"/>
</dbReference>
<evidence type="ECO:0000313" key="10">
    <source>
        <dbReference type="EMBL" id="TBW36624.1"/>
    </source>
</evidence>
<dbReference type="Pfam" id="PF00300">
    <property type="entry name" value="His_Phos_1"/>
    <property type="match status" value="1"/>
</dbReference>
<organism evidence="10 11">
    <name type="scientific">Siculibacillus lacustris</name>
    <dbReference type="NCBI Taxonomy" id="1549641"/>
    <lineage>
        <taxon>Bacteria</taxon>
        <taxon>Pseudomonadati</taxon>
        <taxon>Pseudomonadota</taxon>
        <taxon>Alphaproteobacteria</taxon>
        <taxon>Hyphomicrobiales</taxon>
        <taxon>Ancalomicrobiaceae</taxon>
        <taxon>Siculibacillus</taxon>
    </lineage>
</organism>
<dbReference type="InterPro" id="IPR013078">
    <property type="entry name" value="His_Pase_superF_clade-1"/>
</dbReference>